<feature type="compositionally biased region" description="Gly residues" evidence="1">
    <location>
        <begin position="36"/>
        <end position="46"/>
    </location>
</feature>
<accession>A0A0A9DCT2</accession>
<proteinExistence type="predicted"/>
<name>A0A0A9DCT2_ARUDO</name>
<organism evidence="2">
    <name type="scientific">Arundo donax</name>
    <name type="common">Giant reed</name>
    <name type="synonym">Donax arundinaceus</name>
    <dbReference type="NCBI Taxonomy" id="35708"/>
    <lineage>
        <taxon>Eukaryota</taxon>
        <taxon>Viridiplantae</taxon>
        <taxon>Streptophyta</taxon>
        <taxon>Embryophyta</taxon>
        <taxon>Tracheophyta</taxon>
        <taxon>Spermatophyta</taxon>
        <taxon>Magnoliopsida</taxon>
        <taxon>Liliopsida</taxon>
        <taxon>Poales</taxon>
        <taxon>Poaceae</taxon>
        <taxon>PACMAD clade</taxon>
        <taxon>Arundinoideae</taxon>
        <taxon>Arundineae</taxon>
        <taxon>Arundo</taxon>
    </lineage>
</organism>
<reference evidence="2" key="2">
    <citation type="journal article" date="2015" name="Data Brief">
        <title>Shoot transcriptome of the giant reed, Arundo donax.</title>
        <authorList>
            <person name="Barrero R.A."/>
            <person name="Guerrero F.D."/>
            <person name="Moolhuijzen P."/>
            <person name="Goolsby J.A."/>
            <person name="Tidwell J."/>
            <person name="Bellgard S.E."/>
            <person name="Bellgard M.I."/>
        </authorList>
    </citation>
    <scope>NUCLEOTIDE SEQUENCE</scope>
    <source>
        <tissue evidence="2">Shoot tissue taken approximately 20 cm above the soil surface</tissue>
    </source>
</reference>
<dbReference type="AlphaFoldDB" id="A0A0A9DCT2"/>
<feature type="region of interest" description="Disordered" evidence="1">
    <location>
        <begin position="1"/>
        <end position="110"/>
    </location>
</feature>
<dbReference type="EMBL" id="GBRH01213392">
    <property type="protein sequence ID" value="JAD84503.1"/>
    <property type="molecule type" value="Transcribed_RNA"/>
</dbReference>
<evidence type="ECO:0000313" key="2">
    <source>
        <dbReference type="EMBL" id="JAD84503.1"/>
    </source>
</evidence>
<sequence length="110" mass="11874">MPQTGIGRQKEHEAPAGAGSPEMRPEWPPSSAPGVPGLGYGVSHYGGGRERRDAVGLNGLHSSLSKPRRGQGSPEPRLERPPSLAPNVPGLRSDGRHHGGRIRRRRRARR</sequence>
<evidence type="ECO:0000256" key="1">
    <source>
        <dbReference type="SAM" id="MobiDB-lite"/>
    </source>
</evidence>
<feature type="compositionally biased region" description="Basic residues" evidence="1">
    <location>
        <begin position="98"/>
        <end position="110"/>
    </location>
</feature>
<reference evidence="2" key="1">
    <citation type="submission" date="2014-09" db="EMBL/GenBank/DDBJ databases">
        <authorList>
            <person name="Magalhaes I.L.F."/>
            <person name="Oliveira U."/>
            <person name="Santos F.R."/>
            <person name="Vidigal T.H.D.A."/>
            <person name="Brescovit A.D."/>
            <person name="Santos A.J."/>
        </authorList>
    </citation>
    <scope>NUCLEOTIDE SEQUENCE</scope>
    <source>
        <tissue evidence="2">Shoot tissue taken approximately 20 cm above the soil surface</tissue>
    </source>
</reference>
<protein>
    <submittedName>
        <fullName evidence="2">Uncharacterized protein</fullName>
    </submittedName>
</protein>